<reference evidence="1" key="1">
    <citation type="submission" date="2023-04" db="EMBL/GenBank/DDBJ databases">
        <title>Aspergillus oryzae NBRC 4228.</title>
        <authorList>
            <person name="Ichikawa N."/>
            <person name="Sato H."/>
            <person name="Tonouchi N."/>
        </authorList>
    </citation>
    <scope>NUCLEOTIDE SEQUENCE</scope>
    <source>
        <strain evidence="1">NBRC 4228</strain>
    </source>
</reference>
<sequence>MSSHNTSSVTVPRVTHPKEALVCSSMLLQEMKVVLWTPTTMIVHVDQQLPVHHGNKGELPSENRRDKILVDQAVPFAAGLVCTAVSRADYQRGLYPVNCKYQGVARFAGERASLEHMTAGRKQGLVVQHKDSRFVVLESLDCSARKQEQILGLELHELH</sequence>
<evidence type="ECO:0000313" key="1">
    <source>
        <dbReference type="EMBL" id="GMG37593.1"/>
    </source>
</evidence>
<protein>
    <submittedName>
        <fullName evidence="1">Unnamed protein product</fullName>
    </submittedName>
</protein>
<comment type="caution">
    <text evidence="1">The sequence shown here is derived from an EMBL/GenBank/DDBJ whole genome shotgun (WGS) entry which is preliminary data.</text>
</comment>
<dbReference type="Proteomes" id="UP001165205">
    <property type="component" value="Unassembled WGS sequence"/>
</dbReference>
<gene>
    <name evidence="1" type="ORF">Aory04_001242300</name>
</gene>
<accession>A0AAN5C4M5</accession>
<dbReference type="AlphaFoldDB" id="A0AAN5C4M5"/>
<organism evidence="1 2">
    <name type="scientific">Aspergillus oryzae</name>
    <name type="common">Yellow koji mold</name>
    <dbReference type="NCBI Taxonomy" id="5062"/>
    <lineage>
        <taxon>Eukaryota</taxon>
        <taxon>Fungi</taxon>
        <taxon>Dikarya</taxon>
        <taxon>Ascomycota</taxon>
        <taxon>Pezizomycotina</taxon>
        <taxon>Eurotiomycetes</taxon>
        <taxon>Eurotiomycetidae</taxon>
        <taxon>Eurotiales</taxon>
        <taxon>Aspergillaceae</taxon>
        <taxon>Aspergillus</taxon>
        <taxon>Aspergillus subgen. Circumdati</taxon>
    </lineage>
</organism>
<evidence type="ECO:0000313" key="2">
    <source>
        <dbReference type="Proteomes" id="UP001165205"/>
    </source>
</evidence>
<proteinExistence type="predicted"/>
<dbReference type="EMBL" id="BSYA01000248">
    <property type="protein sequence ID" value="GMG37593.1"/>
    <property type="molecule type" value="Genomic_DNA"/>
</dbReference>
<name>A0AAN5C4M5_ASPOZ</name>